<organism evidence="4">
    <name type="scientific">Phallusia mammillata</name>
    <dbReference type="NCBI Taxonomy" id="59560"/>
    <lineage>
        <taxon>Eukaryota</taxon>
        <taxon>Metazoa</taxon>
        <taxon>Chordata</taxon>
        <taxon>Tunicata</taxon>
        <taxon>Ascidiacea</taxon>
        <taxon>Phlebobranchia</taxon>
        <taxon>Ascidiidae</taxon>
        <taxon>Phallusia</taxon>
    </lineage>
</organism>
<dbReference type="SUPFAM" id="SSF54427">
    <property type="entry name" value="NTF2-like"/>
    <property type="match status" value="1"/>
</dbReference>
<evidence type="ECO:0000313" key="4">
    <source>
        <dbReference type="EMBL" id="CAB3264525.1"/>
    </source>
</evidence>
<dbReference type="EMBL" id="LR788663">
    <property type="protein sequence ID" value="CAB3264525.1"/>
    <property type="molecule type" value="mRNA"/>
</dbReference>
<dbReference type="Gene3D" id="3.10.450.50">
    <property type="match status" value="1"/>
</dbReference>
<comment type="function">
    <text evidence="2">Has a role in nuclear-cytoplasmic transport of proteins and mRNAs.</text>
</comment>
<dbReference type="Pfam" id="PF02136">
    <property type="entry name" value="NTF2"/>
    <property type="match status" value="1"/>
</dbReference>
<evidence type="ECO:0000256" key="1">
    <source>
        <dbReference type="ARBA" id="ARBA00022490"/>
    </source>
</evidence>
<evidence type="ECO:0000256" key="2">
    <source>
        <dbReference type="RuleBase" id="RU369002"/>
    </source>
</evidence>
<dbReference type="FunFam" id="3.10.450.50:FF:000005">
    <property type="entry name" value="Nuclear transport factor 2"/>
    <property type="match status" value="1"/>
</dbReference>
<reference evidence="4" key="1">
    <citation type="submission" date="2020-04" db="EMBL/GenBank/DDBJ databases">
        <authorList>
            <person name="Neveu A P."/>
        </authorList>
    </citation>
    <scope>NUCLEOTIDE SEQUENCE</scope>
    <source>
        <tissue evidence="4">Whole embryo</tissue>
    </source>
</reference>
<evidence type="ECO:0000259" key="3">
    <source>
        <dbReference type="PROSITE" id="PS50177"/>
    </source>
</evidence>
<dbReference type="GO" id="GO:0006606">
    <property type="term" value="P:protein import into nucleus"/>
    <property type="evidence" value="ECO:0007669"/>
    <property type="project" value="UniProtKB-ARBA"/>
</dbReference>
<keyword evidence="1 2" id="KW-0963">Cytoplasm</keyword>
<keyword evidence="2" id="KW-0653">Protein transport</keyword>
<dbReference type="InterPro" id="IPR018222">
    <property type="entry name" value="Nuclear_transport_factor_2_euk"/>
</dbReference>
<dbReference type="AlphaFoldDB" id="A0A6F9DNP6"/>
<keyword evidence="2" id="KW-0813">Transport</keyword>
<sequence>MNPQCELIATNFAQVYYSAFQGDRSKLKDLYCEASQMTFEGKSYQGTADIMKKLQELPFKKVMHSITSFDCQPILGVDGGEAVTLVIMGQLKTDDDPPHSFVQNFLLRKAGDAYVIGNEMFRMVLHHS</sequence>
<name>A0A6F9DNP6_9ASCI</name>
<dbReference type="GO" id="GO:0051028">
    <property type="term" value="P:mRNA transport"/>
    <property type="evidence" value="ECO:0007669"/>
    <property type="project" value="UniProtKB-UniRule"/>
</dbReference>
<accession>A0A6F9DNP6</accession>
<proteinExistence type="evidence at transcript level"/>
<comment type="subcellular location">
    <subcellularLocation>
        <location evidence="2">Cytoplasm</location>
    </subcellularLocation>
    <subcellularLocation>
        <location evidence="2">Nucleus</location>
    </subcellularLocation>
</comment>
<dbReference type="InterPro" id="IPR045875">
    <property type="entry name" value="NTF2"/>
</dbReference>
<dbReference type="InterPro" id="IPR032710">
    <property type="entry name" value="NTF2-like_dom_sf"/>
</dbReference>
<protein>
    <recommendedName>
        <fullName evidence="2">Nuclear transport factor 2</fullName>
        <shortName evidence="2">NTF-2</shortName>
    </recommendedName>
</protein>
<keyword evidence="2" id="KW-0539">Nucleus</keyword>
<dbReference type="InterPro" id="IPR002075">
    <property type="entry name" value="NTF2_dom"/>
</dbReference>
<gene>
    <name evidence="4" type="primary">Nutf2</name>
</gene>
<feature type="domain" description="NTF2" evidence="3">
    <location>
        <begin position="8"/>
        <end position="123"/>
    </location>
</feature>
<dbReference type="GO" id="GO:0005635">
    <property type="term" value="C:nuclear envelope"/>
    <property type="evidence" value="ECO:0007669"/>
    <property type="project" value="UniProtKB-ARBA"/>
</dbReference>
<dbReference type="GO" id="GO:0005737">
    <property type="term" value="C:cytoplasm"/>
    <property type="evidence" value="ECO:0007669"/>
    <property type="project" value="UniProtKB-SubCell"/>
</dbReference>
<dbReference type="CDD" id="cd00780">
    <property type="entry name" value="NTF2"/>
    <property type="match status" value="1"/>
</dbReference>
<dbReference type="PANTHER" id="PTHR12612">
    <property type="entry name" value="NUCLEAR TRANSPORT FACTOR 2"/>
    <property type="match status" value="1"/>
</dbReference>
<dbReference type="PROSITE" id="PS50177">
    <property type="entry name" value="NTF2_DOMAIN"/>
    <property type="match status" value="1"/>
</dbReference>